<reference evidence="9" key="1">
    <citation type="submission" date="2020-07" db="EMBL/GenBank/DDBJ databases">
        <authorList>
            <person name="Lin J."/>
        </authorList>
    </citation>
    <scope>NUCLEOTIDE SEQUENCE</scope>
</reference>
<protein>
    <recommendedName>
        <fullName evidence="8">RWP-RK domain-containing protein</fullName>
    </recommendedName>
</protein>
<feature type="compositionally biased region" description="Polar residues" evidence="7">
    <location>
        <begin position="99"/>
        <end position="109"/>
    </location>
</feature>
<keyword evidence="5" id="KW-0804">Transcription</keyword>
<dbReference type="Pfam" id="PF02042">
    <property type="entry name" value="RWP-RK"/>
    <property type="match status" value="1"/>
</dbReference>
<keyword evidence="4" id="KW-0238">DNA-binding</keyword>
<feature type="compositionally biased region" description="Basic and acidic residues" evidence="7">
    <location>
        <begin position="87"/>
        <end position="96"/>
    </location>
</feature>
<dbReference type="GO" id="GO:0003677">
    <property type="term" value="F:DNA binding"/>
    <property type="evidence" value="ECO:0007669"/>
    <property type="project" value="UniProtKB-KW"/>
</dbReference>
<dbReference type="PROSITE" id="PS51519">
    <property type="entry name" value="RWP_RK"/>
    <property type="match status" value="1"/>
</dbReference>
<evidence type="ECO:0000313" key="9">
    <source>
        <dbReference type="EMBL" id="CAD1826828.1"/>
    </source>
</evidence>
<dbReference type="AlphaFoldDB" id="A0A6V7P829"/>
<dbReference type="InterPro" id="IPR044607">
    <property type="entry name" value="RKD-like"/>
</dbReference>
<feature type="compositionally biased region" description="Low complexity" evidence="7">
    <location>
        <begin position="110"/>
        <end position="129"/>
    </location>
</feature>
<keyword evidence="3" id="KW-0175">Coiled coil</keyword>
<evidence type="ECO:0000256" key="6">
    <source>
        <dbReference type="ARBA" id="ARBA00023242"/>
    </source>
</evidence>
<dbReference type="EMBL" id="LR862146">
    <property type="protein sequence ID" value="CAD1826828.1"/>
    <property type="molecule type" value="Genomic_DNA"/>
</dbReference>
<proteinExistence type="predicted"/>
<gene>
    <name evidence="9" type="ORF">CB5_LOCUS10039</name>
</gene>
<dbReference type="PANTHER" id="PTHR46373">
    <property type="entry name" value="PROTEIN RKD4"/>
    <property type="match status" value="1"/>
</dbReference>
<feature type="region of interest" description="Disordered" evidence="7">
    <location>
        <begin position="69"/>
        <end position="133"/>
    </location>
</feature>
<evidence type="ECO:0000259" key="8">
    <source>
        <dbReference type="PROSITE" id="PS51519"/>
    </source>
</evidence>
<dbReference type="InterPro" id="IPR003035">
    <property type="entry name" value="RWP-RK_dom"/>
</dbReference>
<dbReference type="GO" id="GO:0003700">
    <property type="term" value="F:DNA-binding transcription factor activity"/>
    <property type="evidence" value="ECO:0007669"/>
    <property type="project" value="InterPro"/>
</dbReference>
<evidence type="ECO:0000256" key="1">
    <source>
        <dbReference type="ARBA" id="ARBA00004049"/>
    </source>
</evidence>
<evidence type="ECO:0000256" key="4">
    <source>
        <dbReference type="ARBA" id="ARBA00023125"/>
    </source>
</evidence>
<dbReference type="PANTHER" id="PTHR46373:SF2">
    <property type="entry name" value="RWP-RK DOMAIN-CONTAINING PROTEIN"/>
    <property type="match status" value="1"/>
</dbReference>
<keyword evidence="2" id="KW-0805">Transcription regulation</keyword>
<sequence>MENIYGNWFSHEVGDVGYEQQDLSALPIWNWPYHDYPVEEPVLYATPLAHSYISEPFFPAQDLFQGVSDRKESKNKEPLACVEESNEEAKMTREGDQSMIRSTTITNVPSRSSSSSSSSSSSNSNNSSGSREERMITFEEVSRYFYMPITQAAKELNVGLTLLKKKCRELGIPGGPTAR</sequence>
<organism evidence="9">
    <name type="scientific">Ananas comosus var. bracteatus</name>
    <name type="common">red pineapple</name>
    <dbReference type="NCBI Taxonomy" id="296719"/>
    <lineage>
        <taxon>Eukaryota</taxon>
        <taxon>Viridiplantae</taxon>
        <taxon>Streptophyta</taxon>
        <taxon>Embryophyta</taxon>
        <taxon>Tracheophyta</taxon>
        <taxon>Spermatophyta</taxon>
        <taxon>Magnoliopsida</taxon>
        <taxon>Liliopsida</taxon>
        <taxon>Poales</taxon>
        <taxon>Bromeliaceae</taxon>
        <taxon>Bromelioideae</taxon>
        <taxon>Ananas</taxon>
    </lineage>
</organism>
<evidence type="ECO:0000256" key="3">
    <source>
        <dbReference type="ARBA" id="ARBA00023054"/>
    </source>
</evidence>
<evidence type="ECO:0000256" key="5">
    <source>
        <dbReference type="ARBA" id="ARBA00023163"/>
    </source>
</evidence>
<feature type="domain" description="RWP-RK" evidence="8">
    <location>
        <begin position="119"/>
        <end position="179"/>
    </location>
</feature>
<evidence type="ECO:0000256" key="2">
    <source>
        <dbReference type="ARBA" id="ARBA00023015"/>
    </source>
</evidence>
<keyword evidence="6" id="KW-0539">Nucleus</keyword>
<name>A0A6V7P829_ANACO</name>
<accession>A0A6V7P829</accession>
<evidence type="ECO:0000256" key="7">
    <source>
        <dbReference type="SAM" id="MobiDB-lite"/>
    </source>
</evidence>
<comment type="function">
    <text evidence="1">Putative transcription factor.</text>
</comment>